<evidence type="ECO:0000256" key="4">
    <source>
        <dbReference type="ARBA" id="ARBA00022643"/>
    </source>
</evidence>
<dbReference type="PANTHER" id="PTHR43673:SF2">
    <property type="entry name" value="NITROREDUCTASE"/>
    <property type="match status" value="1"/>
</dbReference>
<dbReference type="Pfam" id="PF14512">
    <property type="entry name" value="TM1586_NiRdase"/>
    <property type="match status" value="1"/>
</dbReference>
<accession>A0A0A8X1X0</accession>
<feature type="domain" description="Putative nitroreductase TM1586" evidence="6">
    <location>
        <begin position="8"/>
        <end position="254"/>
    </location>
</feature>
<comment type="caution">
    <text evidence="7">The sequence shown here is derived from an EMBL/GenBank/DDBJ whole genome shotgun (WGS) entry which is preliminary data.</text>
</comment>
<comment type="cofactor">
    <cofactor evidence="1">
        <name>FMN</name>
        <dbReference type="ChEBI" id="CHEBI:58210"/>
    </cofactor>
</comment>
<evidence type="ECO:0000259" key="6">
    <source>
        <dbReference type="Pfam" id="PF14512"/>
    </source>
</evidence>
<dbReference type="Gene3D" id="3.40.109.10">
    <property type="entry name" value="NADH Oxidase"/>
    <property type="match status" value="1"/>
</dbReference>
<keyword evidence="8" id="KW-1185">Reference proteome</keyword>
<evidence type="ECO:0000256" key="1">
    <source>
        <dbReference type="ARBA" id="ARBA00001917"/>
    </source>
</evidence>
<dbReference type="InterPro" id="IPR000415">
    <property type="entry name" value="Nitroreductase-like"/>
</dbReference>
<dbReference type="EMBL" id="BASE01000008">
    <property type="protein sequence ID" value="GAM12146.1"/>
    <property type="molecule type" value="Genomic_DNA"/>
</dbReference>
<evidence type="ECO:0000256" key="2">
    <source>
        <dbReference type="ARBA" id="ARBA00007118"/>
    </source>
</evidence>
<gene>
    <name evidence="7" type="ORF">SAMD00020551_0275</name>
</gene>
<evidence type="ECO:0000256" key="3">
    <source>
        <dbReference type="ARBA" id="ARBA00022630"/>
    </source>
</evidence>
<dbReference type="InterPro" id="IPR029478">
    <property type="entry name" value="TM1586_NiRdase"/>
</dbReference>
<evidence type="ECO:0000313" key="7">
    <source>
        <dbReference type="EMBL" id="GAM12146.1"/>
    </source>
</evidence>
<comment type="similarity">
    <text evidence="2">Belongs to the nitroreductase family.</text>
</comment>
<dbReference type="OrthoDB" id="9814075at2"/>
<proteinExistence type="inferred from homology"/>
<evidence type="ECO:0000313" key="8">
    <source>
        <dbReference type="Proteomes" id="UP000031014"/>
    </source>
</evidence>
<sequence>MSNDKSAIETMKYRQSIRAYDTKKFSEIDYKRIKEYIASEDNLIGPFGNKGRIELVQITNNVSEKGIKLGTYGFIKNPQVYLVGLCENKKYSLLEFAFTFHKLVIYLTELGLGTCWMGGTFSRNSFEREIQLAEGEFIPCITPSGYPQQKQRVFDKALRYVVKADNKKPWDQLFFDGSFADPLDKVNAAQFEIPIEMVRLGPSASNKQPWRLVLSEDRQKCHFYIEHTPNYSTRLGYDMQILDIGITMAQFELACDELEIKGRWIVADPGIELPNSLTEEYMVSWTLD</sequence>
<dbReference type="AlphaFoldDB" id="A0A0A8X1X0"/>
<evidence type="ECO:0000256" key="5">
    <source>
        <dbReference type="ARBA" id="ARBA00023002"/>
    </source>
</evidence>
<keyword evidence="5" id="KW-0560">Oxidoreductase</keyword>
<dbReference type="PANTHER" id="PTHR43673">
    <property type="entry name" value="NAD(P)H NITROREDUCTASE YDGI-RELATED"/>
    <property type="match status" value="1"/>
</dbReference>
<dbReference type="Proteomes" id="UP000031014">
    <property type="component" value="Unassembled WGS sequence"/>
</dbReference>
<dbReference type="STRING" id="1321606.SAMD00020551_0275"/>
<keyword evidence="4" id="KW-0288">FMN</keyword>
<dbReference type="GO" id="GO:0016491">
    <property type="term" value="F:oxidoreductase activity"/>
    <property type="evidence" value="ECO:0007669"/>
    <property type="project" value="UniProtKB-KW"/>
</dbReference>
<protein>
    <submittedName>
        <fullName evidence="7">Nitroreductase family protein</fullName>
    </submittedName>
</protein>
<dbReference type="RefSeq" id="WP_041964106.1">
    <property type="nucleotide sequence ID" value="NZ_BASE01000008.1"/>
</dbReference>
<reference evidence="7 8" key="1">
    <citation type="submission" date="2013-06" db="EMBL/GenBank/DDBJ databases">
        <title>Whole genome shotgun sequence of Bacillus selenatarsenatis SF-1.</title>
        <authorList>
            <person name="Kuroda M."/>
            <person name="Sei K."/>
            <person name="Yamashita M."/>
            <person name="Ike M."/>
        </authorList>
    </citation>
    <scope>NUCLEOTIDE SEQUENCE [LARGE SCALE GENOMIC DNA]</scope>
    <source>
        <strain evidence="7 8">SF-1</strain>
    </source>
</reference>
<organism evidence="7 8">
    <name type="scientific">Mesobacillus selenatarsenatis (strain DSM 18680 / JCM 14380 / FERM P-15431 / SF-1)</name>
    <dbReference type="NCBI Taxonomy" id="1321606"/>
    <lineage>
        <taxon>Bacteria</taxon>
        <taxon>Bacillati</taxon>
        <taxon>Bacillota</taxon>
        <taxon>Bacilli</taxon>
        <taxon>Bacillales</taxon>
        <taxon>Bacillaceae</taxon>
        <taxon>Mesobacillus</taxon>
    </lineage>
</organism>
<keyword evidence="3" id="KW-0285">Flavoprotein</keyword>
<name>A0A0A8X1X0_MESS1</name>
<dbReference type="SUPFAM" id="SSF55469">
    <property type="entry name" value="FMN-dependent nitroreductase-like"/>
    <property type="match status" value="2"/>
</dbReference>